<sequence>MPVSIARRTLLAAPLLSLPAFADDAQSALRDLERRNGGRLGVALLDTATGRRSVHRGDERFPMCSTFKFLAAALMLARVDRGEEKLDRRVFFADSDLVPYSPATKDHVGPGGMTVDAICAAAVTLSDNTAGNLMLASFGGPVGLTAFVRGLGDPVTRLDRIETELNEGTPGDPRDTTSPLAMLGTMQKLVAGDVLSAASRDRLIGWLVANKTGDRRLRAGVPAGWRVGDKTGTGGHGSANDIAVAWPPGRAPVFITAYYTGSTISDEARSAVIAEAGRIATAGIG</sequence>
<dbReference type="InterPro" id="IPR023650">
    <property type="entry name" value="Beta-lactam_class-A_AS"/>
</dbReference>
<evidence type="ECO:0000256" key="5">
    <source>
        <dbReference type="SAM" id="SignalP"/>
    </source>
</evidence>
<organism evidence="7 8">
    <name type="scientific">Reyranella humidisoli</name>
    <dbReference type="NCBI Taxonomy" id="2849149"/>
    <lineage>
        <taxon>Bacteria</taxon>
        <taxon>Pseudomonadati</taxon>
        <taxon>Pseudomonadota</taxon>
        <taxon>Alphaproteobacteria</taxon>
        <taxon>Hyphomicrobiales</taxon>
        <taxon>Reyranellaceae</taxon>
        <taxon>Reyranella</taxon>
    </lineage>
</organism>
<dbReference type="PROSITE" id="PS00146">
    <property type="entry name" value="BETA_LACTAMASE_A"/>
    <property type="match status" value="1"/>
</dbReference>
<evidence type="ECO:0000256" key="3">
    <source>
        <dbReference type="ARBA" id="ARBA00012865"/>
    </source>
</evidence>
<evidence type="ECO:0000256" key="4">
    <source>
        <dbReference type="ARBA" id="ARBA00022801"/>
    </source>
</evidence>
<dbReference type="InterPro" id="IPR045155">
    <property type="entry name" value="Beta-lactam_cat"/>
</dbReference>
<dbReference type="InterPro" id="IPR000871">
    <property type="entry name" value="Beta-lactam_class-A"/>
</dbReference>
<dbReference type="EC" id="3.5.2.6" evidence="3"/>
<keyword evidence="8" id="KW-1185">Reference proteome</keyword>
<dbReference type="PANTHER" id="PTHR35333">
    <property type="entry name" value="BETA-LACTAMASE"/>
    <property type="match status" value="1"/>
</dbReference>
<comment type="similarity">
    <text evidence="2">Belongs to the class-A beta-lactamase family.</text>
</comment>
<name>A0ABS6IMF1_9HYPH</name>
<feature type="chain" id="PRO_5045836507" description="beta-lactamase" evidence="5">
    <location>
        <begin position="23"/>
        <end position="285"/>
    </location>
</feature>
<reference evidence="7 8" key="1">
    <citation type="submission" date="2021-06" db="EMBL/GenBank/DDBJ databases">
        <authorList>
            <person name="Lee D.H."/>
        </authorList>
    </citation>
    <scope>NUCLEOTIDE SEQUENCE [LARGE SCALE GENOMIC DNA]</scope>
    <source>
        <strain evidence="7 8">MMS21-HV4-11</strain>
    </source>
</reference>
<dbReference type="Proteomes" id="UP000727907">
    <property type="component" value="Unassembled WGS sequence"/>
</dbReference>
<protein>
    <recommendedName>
        <fullName evidence="3">beta-lactamase</fullName>
        <ecNumber evidence="3">3.5.2.6</ecNumber>
    </recommendedName>
</protein>
<gene>
    <name evidence="7" type="primary">bla</name>
    <name evidence="7" type="ORF">KQ910_18485</name>
</gene>
<evidence type="ECO:0000256" key="2">
    <source>
        <dbReference type="ARBA" id="ARBA00009009"/>
    </source>
</evidence>
<feature type="domain" description="Beta-lactamase class A catalytic" evidence="6">
    <location>
        <begin position="41"/>
        <end position="257"/>
    </location>
</feature>
<evidence type="ECO:0000313" key="7">
    <source>
        <dbReference type="EMBL" id="MBU8875768.1"/>
    </source>
</evidence>
<comment type="catalytic activity">
    <reaction evidence="1">
        <text>a beta-lactam + H2O = a substituted beta-amino acid</text>
        <dbReference type="Rhea" id="RHEA:20401"/>
        <dbReference type="ChEBI" id="CHEBI:15377"/>
        <dbReference type="ChEBI" id="CHEBI:35627"/>
        <dbReference type="ChEBI" id="CHEBI:140347"/>
        <dbReference type="EC" id="3.5.2.6"/>
    </reaction>
</comment>
<comment type="caution">
    <text evidence="7">The sequence shown here is derived from an EMBL/GenBank/DDBJ whole genome shotgun (WGS) entry which is preliminary data.</text>
</comment>
<dbReference type="EMBL" id="JAHOPB010000002">
    <property type="protein sequence ID" value="MBU8875768.1"/>
    <property type="molecule type" value="Genomic_DNA"/>
</dbReference>
<evidence type="ECO:0000256" key="1">
    <source>
        <dbReference type="ARBA" id="ARBA00001526"/>
    </source>
</evidence>
<dbReference type="PANTHER" id="PTHR35333:SF3">
    <property type="entry name" value="BETA-LACTAMASE-TYPE TRANSPEPTIDASE FOLD CONTAINING PROTEIN"/>
    <property type="match status" value="1"/>
</dbReference>
<dbReference type="NCBIfam" id="NF033103">
    <property type="entry name" value="bla_class_A"/>
    <property type="match status" value="1"/>
</dbReference>
<keyword evidence="4" id="KW-0378">Hydrolase</keyword>
<dbReference type="RefSeq" id="WP_216964080.1">
    <property type="nucleotide sequence ID" value="NZ_JAHOPB010000002.1"/>
</dbReference>
<keyword evidence="5" id="KW-0732">Signal</keyword>
<dbReference type="Pfam" id="PF13354">
    <property type="entry name" value="Beta-lactamase2"/>
    <property type="match status" value="1"/>
</dbReference>
<evidence type="ECO:0000313" key="8">
    <source>
        <dbReference type="Proteomes" id="UP000727907"/>
    </source>
</evidence>
<feature type="signal peptide" evidence="5">
    <location>
        <begin position="1"/>
        <end position="22"/>
    </location>
</feature>
<evidence type="ECO:0000259" key="6">
    <source>
        <dbReference type="Pfam" id="PF13354"/>
    </source>
</evidence>
<proteinExistence type="inferred from homology"/>
<accession>A0ABS6IMF1</accession>